<dbReference type="GO" id="GO:0008289">
    <property type="term" value="F:lipid binding"/>
    <property type="evidence" value="ECO:0007669"/>
    <property type="project" value="InterPro"/>
</dbReference>
<dbReference type="GeneID" id="19946896"/>
<dbReference type="InterPro" id="IPR002913">
    <property type="entry name" value="START_lipid-bd_dom"/>
</dbReference>
<evidence type="ECO:0000313" key="4">
    <source>
        <dbReference type="Proteomes" id="UP000030762"/>
    </source>
</evidence>
<dbReference type="AlphaFoldDB" id="T0QFK5"/>
<name>T0QFK5_SAPDV</name>
<sequence>MDAFLPLPATDLALHRSSTQAIAARATATAQNQRRHPTYLNSQGYKLTMTKHGFQAFQRTCPNSSFMEFVILGHCDASLDEIAEGLYASTTQAHRTVQALLYKHSFLDGAVLQVADTKTLQDPFRWFGIKYARLQLHAMFQPRDTVYAELSGTTVEDGVRTLYQVRHSIEADAFPPLHNVVRFTYEMGWVFSELPSGRVQFSIVGHLNPQGKIPPWFFNKRTAQKHALNAATFSDIARLRRLVEAPPAPQHRARDPASSQPCHVCSTQCKRWRSCRFCGHVACKKCTVVVPQPVAIARSVTSDSSHPIEKAAYCKACFTASRLPSQTNISWKSPDDETRRTSSSTQESMDVALTLQDYDANGFASDSPLSDISLLLESYRGWHGDTAMTNQVVQEALAHVSASSAVAPTNTAGVDPSFMASLEYQRRLVAEIQKSLAAQHSQASV</sequence>
<dbReference type="Proteomes" id="UP000030762">
    <property type="component" value="Unassembled WGS sequence"/>
</dbReference>
<evidence type="ECO:0000256" key="1">
    <source>
        <dbReference type="SAM" id="MobiDB-lite"/>
    </source>
</evidence>
<dbReference type="VEuPathDB" id="FungiDB:SDRG_06169"/>
<dbReference type="eggNOG" id="ENOG502SUF5">
    <property type="taxonomic scope" value="Eukaryota"/>
</dbReference>
<evidence type="ECO:0000259" key="2">
    <source>
        <dbReference type="Pfam" id="PF01852"/>
    </source>
</evidence>
<dbReference type="EMBL" id="JH767147">
    <property type="protein sequence ID" value="EQC36734.1"/>
    <property type="molecule type" value="Genomic_DNA"/>
</dbReference>
<keyword evidence="4" id="KW-1185">Reference proteome</keyword>
<dbReference type="OrthoDB" id="63521at2759"/>
<dbReference type="Pfam" id="PF01852">
    <property type="entry name" value="START"/>
    <property type="match status" value="1"/>
</dbReference>
<evidence type="ECO:0000313" key="3">
    <source>
        <dbReference type="EMBL" id="EQC36734.1"/>
    </source>
</evidence>
<dbReference type="InParanoid" id="T0QFK5"/>
<dbReference type="InterPro" id="IPR011011">
    <property type="entry name" value="Znf_FYVE_PHD"/>
</dbReference>
<protein>
    <recommendedName>
        <fullName evidence="2">START domain-containing protein</fullName>
    </recommendedName>
</protein>
<feature type="region of interest" description="Disordered" evidence="1">
    <location>
        <begin position="328"/>
        <end position="348"/>
    </location>
</feature>
<dbReference type="PANTHER" id="PTHR13510:SF44">
    <property type="entry name" value="RABENOSYN-5"/>
    <property type="match status" value="1"/>
</dbReference>
<dbReference type="CDD" id="cd00065">
    <property type="entry name" value="FYVE_like_SF"/>
    <property type="match status" value="1"/>
</dbReference>
<gene>
    <name evidence="3" type="ORF">SDRG_06169</name>
</gene>
<dbReference type="InterPro" id="IPR023393">
    <property type="entry name" value="START-like_dom_sf"/>
</dbReference>
<dbReference type="SUPFAM" id="SSF55961">
    <property type="entry name" value="Bet v1-like"/>
    <property type="match status" value="1"/>
</dbReference>
<accession>T0QFK5</accession>
<dbReference type="Gene3D" id="3.30.530.20">
    <property type="match status" value="1"/>
</dbReference>
<proteinExistence type="predicted"/>
<feature type="domain" description="START" evidence="2">
    <location>
        <begin position="127"/>
        <end position="232"/>
    </location>
</feature>
<dbReference type="SUPFAM" id="SSF57903">
    <property type="entry name" value="FYVE/PHD zinc finger"/>
    <property type="match status" value="1"/>
</dbReference>
<dbReference type="RefSeq" id="XP_008610155.1">
    <property type="nucleotide sequence ID" value="XM_008611933.1"/>
</dbReference>
<dbReference type="InterPro" id="IPR052727">
    <property type="entry name" value="Rab4/Rab5_effector"/>
</dbReference>
<reference evidence="3 4" key="1">
    <citation type="submission" date="2012-04" db="EMBL/GenBank/DDBJ databases">
        <title>The Genome Sequence of Saprolegnia declina VS20.</title>
        <authorList>
            <consortium name="The Broad Institute Genome Sequencing Platform"/>
            <person name="Russ C."/>
            <person name="Nusbaum C."/>
            <person name="Tyler B."/>
            <person name="van West P."/>
            <person name="Dieguez-Uribeondo J."/>
            <person name="de Bruijn I."/>
            <person name="Tripathy S."/>
            <person name="Jiang R."/>
            <person name="Young S.K."/>
            <person name="Zeng Q."/>
            <person name="Gargeya S."/>
            <person name="Fitzgerald M."/>
            <person name="Haas B."/>
            <person name="Abouelleil A."/>
            <person name="Alvarado L."/>
            <person name="Arachchi H.M."/>
            <person name="Berlin A."/>
            <person name="Chapman S.B."/>
            <person name="Goldberg J."/>
            <person name="Griggs A."/>
            <person name="Gujja S."/>
            <person name="Hansen M."/>
            <person name="Howarth C."/>
            <person name="Imamovic A."/>
            <person name="Larimer J."/>
            <person name="McCowen C."/>
            <person name="Montmayeur A."/>
            <person name="Murphy C."/>
            <person name="Neiman D."/>
            <person name="Pearson M."/>
            <person name="Priest M."/>
            <person name="Roberts A."/>
            <person name="Saif S."/>
            <person name="Shea T."/>
            <person name="Sisk P."/>
            <person name="Sykes S."/>
            <person name="Wortman J."/>
            <person name="Nusbaum C."/>
            <person name="Birren B."/>
        </authorList>
    </citation>
    <scope>NUCLEOTIDE SEQUENCE [LARGE SCALE GENOMIC DNA]</scope>
    <source>
        <strain evidence="3 4">VS20</strain>
    </source>
</reference>
<dbReference type="PANTHER" id="PTHR13510">
    <property type="entry name" value="FYVE-FINGER-CONTAINING RAB5 EFFECTOR PROTEIN RABENOSYN-5-RELATED"/>
    <property type="match status" value="1"/>
</dbReference>
<organism evidence="3 4">
    <name type="scientific">Saprolegnia diclina (strain VS20)</name>
    <dbReference type="NCBI Taxonomy" id="1156394"/>
    <lineage>
        <taxon>Eukaryota</taxon>
        <taxon>Sar</taxon>
        <taxon>Stramenopiles</taxon>
        <taxon>Oomycota</taxon>
        <taxon>Saprolegniomycetes</taxon>
        <taxon>Saprolegniales</taxon>
        <taxon>Saprolegniaceae</taxon>
        <taxon>Saprolegnia</taxon>
    </lineage>
</organism>